<reference evidence="3" key="1">
    <citation type="submission" date="2023-03" db="UniProtKB">
        <authorList>
            <consortium name="WormBaseParasite"/>
        </authorList>
    </citation>
    <scope>IDENTIFICATION</scope>
</reference>
<proteinExistence type="predicted"/>
<dbReference type="GO" id="GO:0005783">
    <property type="term" value="C:endoplasmic reticulum"/>
    <property type="evidence" value="ECO:0007669"/>
    <property type="project" value="TreeGrafter"/>
</dbReference>
<protein>
    <submittedName>
        <fullName evidence="3">Uncharacterized protein</fullName>
    </submittedName>
</protein>
<dbReference type="GO" id="GO:0006882">
    <property type="term" value="P:intracellular zinc ion homeostasis"/>
    <property type="evidence" value="ECO:0007669"/>
    <property type="project" value="TreeGrafter"/>
</dbReference>
<sequence length="69" mass="7884">MPAVKMSWLNGPLVMLQEARAINDEESLREFMAEHGEKIIDQLGIEVDRIEDEITCNHPDIVHVDLEAQ</sequence>
<keyword evidence="1" id="KW-0813">Transport</keyword>
<dbReference type="AlphaFoldDB" id="A0A9J2P6U0"/>
<evidence type="ECO:0000313" key="2">
    <source>
        <dbReference type="Proteomes" id="UP000036681"/>
    </source>
</evidence>
<evidence type="ECO:0000256" key="1">
    <source>
        <dbReference type="ARBA" id="ARBA00022448"/>
    </source>
</evidence>
<organism evidence="2 3">
    <name type="scientific">Ascaris lumbricoides</name>
    <name type="common">Giant roundworm</name>
    <dbReference type="NCBI Taxonomy" id="6252"/>
    <lineage>
        <taxon>Eukaryota</taxon>
        <taxon>Metazoa</taxon>
        <taxon>Ecdysozoa</taxon>
        <taxon>Nematoda</taxon>
        <taxon>Chromadorea</taxon>
        <taxon>Rhabditida</taxon>
        <taxon>Spirurina</taxon>
        <taxon>Ascaridomorpha</taxon>
        <taxon>Ascaridoidea</taxon>
        <taxon>Ascarididae</taxon>
        <taxon>Ascaris</taxon>
    </lineage>
</organism>
<keyword evidence="2" id="KW-1185">Reference proteome</keyword>
<dbReference type="InterPro" id="IPR040177">
    <property type="entry name" value="SLC30A9"/>
</dbReference>
<name>A0A9J2P6U0_ASCLU</name>
<evidence type="ECO:0000313" key="3">
    <source>
        <dbReference type="WBParaSite" id="ALUE_0000553701-mRNA-1"/>
    </source>
</evidence>
<dbReference type="GO" id="GO:0006829">
    <property type="term" value="P:zinc ion transport"/>
    <property type="evidence" value="ECO:0007669"/>
    <property type="project" value="InterPro"/>
</dbReference>
<accession>A0A9J2P6U0</accession>
<dbReference type="Proteomes" id="UP000036681">
    <property type="component" value="Unplaced"/>
</dbReference>
<dbReference type="PANTHER" id="PTHR13414:SF9">
    <property type="entry name" value="PROTON-COUPLED ZINC ANTIPORTER SLC30A9, MITOCHONDRIAL"/>
    <property type="match status" value="1"/>
</dbReference>
<dbReference type="PANTHER" id="PTHR13414">
    <property type="entry name" value="HUEL-CATION TRANSPORTER"/>
    <property type="match status" value="1"/>
</dbReference>
<dbReference type="GO" id="GO:0008324">
    <property type="term" value="F:monoatomic cation transmembrane transporter activity"/>
    <property type="evidence" value="ECO:0007669"/>
    <property type="project" value="InterPro"/>
</dbReference>
<dbReference type="WBParaSite" id="ALUE_0000553701-mRNA-1">
    <property type="protein sequence ID" value="ALUE_0000553701-mRNA-1"/>
    <property type="gene ID" value="ALUE_0000553701"/>
</dbReference>